<dbReference type="InterPro" id="IPR000608">
    <property type="entry name" value="UBC"/>
</dbReference>
<accession>A0A1R2C7T9</accession>
<keyword evidence="3" id="KW-1185">Reference proteome</keyword>
<reference evidence="2 3" key="1">
    <citation type="submission" date="2016-11" db="EMBL/GenBank/DDBJ databases">
        <title>The macronuclear genome of Stentor coeruleus: a giant cell with tiny introns.</title>
        <authorList>
            <person name="Slabodnick M."/>
            <person name="Ruby J.G."/>
            <person name="Reiff S.B."/>
            <person name="Swart E.C."/>
            <person name="Gosai S."/>
            <person name="Prabakaran S."/>
            <person name="Witkowska E."/>
            <person name="Larue G.E."/>
            <person name="Fisher S."/>
            <person name="Freeman R.M."/>
            <person name="Gunawardena J."/>
            <person name="Chu W."/>
            <person name="Stover N.A."/>
            <person name="Gregory B.D."/>
            <person name="Nowacki M."/>
            <person name="Derisi J."/>
            <person name="Roy S.W."/>
            <person name="Marshall W.F."/>
            <person name="Sood P."/>
        </authorList>
    </citation>
    <scope>NUCLEOTIDE SEQUENCE [LARGE SCALE GENOMIC DNA]</scope>
    <source>
        <strain evidence="2">WM001</strain>
    </source>
</reference>
<dbReference type="Pfam" id="PF00179">
    <property type="entry name" value="UQ_con"/>
    <property type="match status" value="1"/>
</dbReference>
<evidence type="ECO:0000313" key="2">
    <source>
        <dbReference type="EMBL" id="OMJ85051.1"/>
    </source>
</evidence>
<dbReference type="CDD" id="cd23794">
    <property type="entry name" value="UBCc_UBE2F_UBE2M"/>
    <property type="match status" value="1"/>
</dbReference>
<name>A0A1R2C7T9_9CILI</name>
<organism evidence="2 3">
    <name type="scientific">Stentor coeruleus</name>
    <dbReference type="NCBI Taxonomy" id="5963"/>
    <lineage>
        <taxon>Eukaryota</taxon>
        <taxon>Sar</taxon>
        <taxon>Alveolata</taxon>
        <taxon>Ciliophora</taxon>
        <taxon>Postciliodesmatophora</taxon>
        <taxon>Heterotrichea</taxon>
        <taxon>Heterotrichida</taxon>
        <taxon>Stentoridae</taxon>
        <taxon>Stentor</taxon>
    </lineage>
</organism>
<dbReference type="EMBL" id="MPUH01000249">
    <property type="protein sequence ID" value="OMJ85051.1"/>
    <property type="molecule type" value="Genomic_DNA"/>
</dbReference>
<dbReference type="InterPro" id="IPR016135">
    <property type="entry name" value="UBQ-conjugating_enzyme/RWD"/>
</dbReference>
<feature type="domain" description="UBC core" evidence="1">
    <location>
        <begin position="17"/>
        <end position="177"/>
    </location>
</feature>
<dbReference type="SUPFAM" id="SSF54495">
    <property type="entry name" value="UBC-like"/>
    <property type="match status" value="1"/>
</dbReference>
<dbReference type="Gene3D" id="3.10.110.10">
    <property type="entry name" value="Ubiquitin Conjugating Enzyme"/>
    <property type="match status" value="1"/>
</dbReference>
<sequence length="225" mass="26521">MIIFKTKRESEHPLLSVASLRLKKDLDELSTRRFSANHANTSISTPYLEGIYIYIPIQFHIKPFNNSLYSNAVFSTSIKVSPGYPFKPPEIYVLNQVYHPNINIDTGAVNMKILQSQYWKGNFTINDIMHSFEILINEPDLVCIPDNEINKEMVNLYISDYKEFCCRVKMTMDGGVFYERYTFEYNYGQAFKRRRIRNEPCGCAKRSRLYEEYQEIRAQIEMKNE</sequence>
<evidence type="ECO:0000313" key="3">
    <source>
        <dbReference type="Proteomes" id="UP000187209"/>
    </source>
</evidence>
<dbReference type="PANTHER" id="PTHR24068">
    <property type="entry name" value="UBIQUITIN-CONJUGATING ENZYME E2"/>
    <property type="match status" value="1"/>
</dbReference>
<dbReference type="PROSITE" id="PS50127">
    <property type="entry name" value="UBC_2"/>
    <property type="match status" value="1"/>
</dbReference>
<dbReference type="Proteomes" id="UP000187209">
    <property type="component" value="Unassembled WGS sequence"/>
</dbReference>
<protein>
    <recommendedName>
        <fullName evidence="1">UBC core domain-containing protein</fullName>
    </recommendedName>
</protein>
<comment type="caution">
    <text evidence="2">The sequence shown here is derived from an EMBL/GenBank/DDBJ whole genome shotgun (WGS) entry which is preliminary data.</text>
</comment>
<dbReference type="SMART" id="SM00212">
    <property type="entry name" value="UBCc"/>
    <property type="match status" value="1"/>
</dbReference>
<proteinExistence type="predicted"/>
<dbReference type="AlphaFoldDB" id="A0A1R2C7T9"/>
<gene>
    <name evidence="2" type="ORF">SteCoe_13706</name>
</gene>
<evidence type="ECO:0000259" key="1">
    <source>
        <dbReference type="PROSITE" id="PS50127"/>
    </source>
</evidence>
<dbReference type="OrthoDB" id="1158011at2759"/>